<evidence type="ECO:0000313" key="3">
    <source>
        <dbReference type="Proteomes" id="UP000094147"/>
    </source>
</evidence>
<evidence type="ECO:0000256" key="1">
    <source>
        <dbReference type="SAM" id="Phobius"/>
    </source>
</evidence>
<keyword evidence="1" id="KW-1133">Transmembrane helix</keyword>
<gene>
    <name evidence="2" type="ORF">KS2013_913</name>
</gene>
<feature type="transmembrane region" description="Helical" evidence="1">
    <location>
        <begin position="28"/>
        <end position="49"/>
    </location>
</feature>
<organism evidence="2 3">
    <name type="scientific">Kangiella sediminilitoris</name>
    <dbReference type="NCBI Taxonomy" id="1144748"/>
    <lineage>
        <taxon>Bacteria</taxon>
        <taxon>Pseudomonadati</taxon>
        <taxon>Pseudomonadota</taxon>
        <taxon>Gammaproteobacteria</taxon>
        <taxon>Kangiellales</taxon>
        <taxon>Kangiellaceae</taxon>
        <taxon>Kangiella</taxon>
    </lineage>
</organism>
<keyword evidence="1" id="KW-0812">Transmembrane</keyword>
<feature type="transmembrane region" description="Helical" evidence="1">
    <location>
        <begin position="101"/>
        <end position="124"/>
    </location>
</feature>
<name>A0A1B3BA34_9GAMM</name>
<accession>A0A1B3BA34</accession>
<dbReference type="KEGG" id="ksd:KS2013_913"/>
<dbReference type="AlphaFoldDB" id="A0A1B3BA34"/>
<dbReference type="Proteomes" id="UP000094147">
    <property type="component" value="Chromosome"/>
</dbReference>
<dbReference type="EMBL" id="CP012418">
    <property type="protein sequence ID" value="AOE49635.1"/>
    <property type="molecule type" value="Genomic_DNA"/>
</dbReference>
<proteinExistence type="predicted"/>
<protein>
    <submittedName>
        <fullName evidence="2">Uncharacterized protein</fullName>
    </submittedName>
</protein>
<feature type="transmembrane region" description="Helical" evidence="1">
    <location>
        <begin position="61"/>
        <end position="80"/>
    </location>
</feature>
<dbReference type="STRING" id="1144748.KS2013_913"/>
<sequence>MITFFRHCYYGVYLFFKKLKHKHPDESAFVWMAGVRMLVYACAFLIIALYIDLQREDISKLWITITFFAFEMVVSAFINGKKKFSMIEENYKKLSKKIQMFYTVIAVALMPLLVITMLAIIFHIKDTQGIGW</sequence>
<keyword evidence="3" id="KW-1185">Reference proteome</keyword>
<dbReference type="RefSeq" id="WP_068990401.1">
    <property type="nucleotide sequence ID" value="NZ_CP012418.1"/>
</dbReference>
<evidence type="ECO:0000313" key="2">
    <source>
        <dbReference type="EMBL" id="AOE49635.1"/>
    </source>
</evidence>
<reference evidence="3" key="1">
    <citation type="submission" date="2015-08" db="EMBL/GenBank/DDBJ databases">
        <authorList>
            <person name="Kim K.M."/>
        </authorList>
    </citation>
    <scope>NUCLEOTIDE SEQUENCE [LARGE SCALE GENOMIC DNA]</scope>
    <source>
        <strain evidence="3">KCTC 23892</strain>
    </source>
</reference>
<keyword evidence="1" id="KW-0472">Membrane</keyword>